<dbReference type="GO" id="GO:0009360">
    <property type="term" value="C:DNA polymerase III complex"/>
    <property type="evidence" value="ECO:0007669"/>
    <property type="project" value="InterPro"/>
</dbReference>
<accession>A0A1G2EF78</accession>
<dbReference type="EMBL" id="MHMJ01000050">
    <property type="protein sequence ID" value="OGZ24444.1"/>
    <property type="molecule type" value="Genomic_DNA"/>
</dbReference>
<dbReference type="InterPro" id="IPR022635">
    <property type="entry name" value="DNA_polIII_beta_C"/>
</dbReference>
<dbReference type="SUPFAM" id="SSF55979">
    <property type="entry name" value="DNA clamp"/>
    <property type="match status" value="3"/>
</dbReference>
<dbReference type="SMART" id="SM00480">
    <property type="entry name" value="POL3Bc"/>
    <property type="match status" value="1"/>
</dbReference>
<dbReference type="NCBIfam" id="TIGR00663">
    <property type="entry name" value="dnan"/>
    <property type="match status" value="1"/>
</dbReference>
<comment type="subcellular location">
    <subcellularLocation>
        <location evidence="1">Cytoplasm</location>
    </subcellularLocation>
</comment>
<feature type="domain" description="DNA polymerase III beta sliding clamp central" evidence="10">
    <location>
        <begin position="209"/>
        <end position="314"/>
    </location>
</feature>
<feature type="domain" description="DNA polymerase III beta sliding clamp C-terminal" evidence="11">
    <location>
        <begin position="317"/>
        <end position="437"/>
    </location>
</feature>
<evidence type="ECO:0000256" key="5">
    <source>
        <dbReference type="ARBA" id="ARBA00022695"/>
    </source>
</evidence>
<dbReference type="AlphaFoldDB" id="A0A1G2EF78"/>
<dbReference type="Gene3D" id="3.10.150.10">
    <property type="entry name" value="DNA Polymerase III, subunit A, domain 2"/>
    <property type="match status" value="1"/>
</dbReference>
<dbReference type="GO" id="GO:0003887">
    <property type="term" value="F:DNA-directed DNA polymerase activity"/>
    <property type="evidence" value="ECO:0007669"/>
    <property type="project" value="UniProtKB-KW"/>
</dbReference>
<keyword evidence="8" id="KW-0238">DNA-binding</keyword>
<evidence type="ECO:0000256" key="4">
    <source>
        <dbReference type="ARBA" id="ARBA00022679"/>
    </source>
</evidence>
<keyword evidence="6" id="KW-0235">DNA replication</keyword>
<dbReference type="InterPro" id="IPR012340">
    <property type="entry name" value="NA-bd_OB-fold"/>
</dbReference>
<evidence type="ECO:0000313" key="13">
    <source>
        <dbReference type="Proteomes" id="UP000176216"/>
    </source>
</evidence>
<keyword evidence="3" id="KW-0963">Cytoplasm</keyword>
<dbReference type="GO" id="GO:0005737">
    <property type="term" value="C:cytoplasm"/>
    <property type="evidence" value="ECO:0007669"/>
    <property type="project" value="UniProtKB-SubCell"/>
</dbReference>
<evidence type="ECO:0000256" key="1">
    <source>
        <dbReference type="ARBA" id="ARBA00004496"/>
    </source>
</evidence>
<comment type="caution">
    <text evidence="12">The sequence shown here is derived from an EMBL/GenBank/DDBJ whole genome shotgun (WGS) entry which is preliminary data.</text>
</comment>
<evidence type="ECO:0000256" key="2">
    <source>
        <dbReference type="ARBA" id="ARBA00010752"/>
    </source>
</evidence>
<name>A0A1G2EF78_9BACT</name>
<evidence type="ECO:0000313" key="12">
    <source>
        <dbReference type="EMBL" id="OGZ24444.1"/>
    </source>
</evidence>
<organism evidence="12 13">
    <name type="scientific">Candidatus Nealsonbacteria bacterium RIFCSPLOWO2_02_39_8</name>
    <dbReference type="NCBI Taxonomy" id="1801674"/>
    <lineage>
        <taxon>Bacteria</taxon>
        <taxon>Candidatus Nealsoniibacteriota</taxon>
    </lineage>
</organism>
<dbReference type="Gene3D" id="3.70.10.10">
    <property type="match status" value="1"/>
</dbReference>
<protein>
    <submittedName>
        <fullName evidence="12">DNA polymerase III subunit beta</fullName>
    </submittedName>
</protein>
<evidence type="ECO:0000259" key="9">
    <source>
        <dbReference type="Pfam" id="PF00712"/>
    </source>
</evidence>
<dbReference type="Pfam" id="PF02767">
    <property type="entry name" value="DNA_pol3_beta_2"/>
    <property type="match status" value="1"/>
</dbReference>
<keyword evidence="7" id="KW-0239">DNA-directed DNA polymerase</keyword>
<dbReference type="Pfam" id="PF02768">
    <property type="entry name" value="DNA_pol3_beta_3"/>
    <property type="match status" value="1"/>
</dbReference>
<dbReference type="CDD" id="cd00140">
    <property type="entry name" value="beta_clamp"/>
    <property type="match status" value="1"/>
</dbReference>
<dbReference type="CDD" id="cd04491">
    <property type="entry name" value="SoSSB_OBF"/>
    <property type="match status" value="1"/>
</dbReference>
<comment type="similarity">
    <text evidence="2">Belongs to the beta sliding clamp family.</text>
</comment>
<evidence type="ECO:0000256" key="3">
    <source>
        <dbReference type="ARBA" id="ARBA00022490"/>
    </source>
</evidence>
<dbReference type="InterPro" id="IPR001001">
    <property type="entry name" value="DNA_polIII_beta"/>
</dbReference>
<dbReference type="GO" id="GO:0003677">
    <property type="term" value="F:DNA binding"/>
    <property type="evidence" value="ECO:0007669"/>
    <property type="project" value="UniProtKB-KW"/>
</dbReference>
<evidence type="ECO:0000259" key="10">
    <source>
        <dbReference type="Pfam" id="PF02767"/>
    </source>
</evidence>
<dbReference type="GO" id="GO:0008408">
    <property type="term" value="F:3'-5' exonuclease activity"/>
    <property type="evidence" value="ECO:0007669"/>
    <property type="project" value="InterPro"/>
</dbReference>
<evidence type="ECO:0000259" key="11">
    <source>
        <dbReference type="Pfam" id="PF02768"/>
    </source>
</evidence>
<dbReference type="InterPro" id="IPR022637">
    <property type="entry name" value="DNA_polIII_beta_cen"/>
</dbReference>
<keyword evidence="4" id="KW-0808">Transferase</keyword>
<dbReference type="GO" id="GO:0006271">
    <property type="term" value="P:DNA strand elongation involved in DNA replication"/>
    <property type="evidence" value="ECO:0007669"/>
    <property type="project" value="TreeGrafter"/>
</dbReference>
<dbReference type="Pfam" id="PF00712">
    <property type="entry name" value="DNA_pol3_beta"/>
    <property type="match status" value="1"/>
</dbReference>
<sequence>MRNIPISEIIEKIHQETGLSKENISDQIKAKVHTLDGLVSEDGAAYIIASELGVQLLKAQTTTRKLNELEAGDMGIDTAGKVTRIYPVRTFARKDGSVGEVASIVISDSTGTARVIFWDKKTSTIKEGKITIPSRLLSSFINLLPNKNIEFLVRSDVLFINCENYKTKIKGLSADDFPIIPKINESDFIFIDSYLLCQSLNSVADIAVPSTTRPEISGIYFLFQKNQITITSTDSFRLGEKKLLLKNTTSLKKDYSLIIPQKTTKEVINIFGEKTGDIKIYFSPNQIMFEYPMPETTHPQIQLISRLIEGEYPNYQEIIPKKFTTQLIMDKAEFLNQIKTASLFSGKVNEVKIKADPKNKEFSIFSQSAEIGEYNSIIPAKIKGEPVEIAFNHRFLLDGILTIKSSEIILELNTNSGPGVLKPVGDDSFLYVVMPIRAS</sequence>
<feature type="domain" description="DNA polymerase III beta sliding clamp N-terminal" evidence="9">
    <location>
        <begin position="123"/>
        <end position="181"/>
    </location>
</feature>
<keyword evidence="5" id="KW-0548">Nucleotidyltransferase</keyword>
<dbReference type="PANTHER" id="PTHR30478:SF0">
    <property type="entry name" value="BETA SLIDING CLAMP"/>
    <property type="match status" value="1"/>
</dbReference>
<dbReference type="InterPro" id="IPR046938">
    <property type="entry name" value="DNA_clamp_sf"/>
</dbReference>
<evidence type="ECO:0000256" key="6">
    <source>
        <dbReference type="ARBA" id="ARBA00022705"/>
    </source>
</evidence>
<proteinExistence type="inferred from homology"/>
<evidence type="ECO:0000256" key="7">
    <source>
        <dbReference type="ARBA" id="ARBA00022932"/>
    </source>
</evidence>
<dbReference type="Proteomes" id="UP000176216">
    <property type="component" value="Unassembled WGS sequence"/>
</dbReference>
<reference evidence="12 13" key="1">
    <citation type="journal article" date="2016" name="Nat. Commun.">
        <title>Thousands of microbial genomes shed light on interconnected biogeochemical processes in an aquifer system.</title>
        <authorList>
            <person name="Anantharaman K."/>
            <person name="Brown C.T."/>
            <person name="Hug L.A."/>
            <person name="Sharon I."/>
            <person name="Castelle C.J."/>
            <person name="Probst A.J."/>
            <person name="Thomas B.C."/>
            <person name="Singh A."/>
            <person name="Wilkins M.J."/>
            <person name="Karaoz U."/>
            <person name="Brodie E.L."/>
            <person name="Williams K.H."/>
            <person name="Hubbard S.S."/>
            <person name="Banfield J.F."/>
        </authorList>
    </citation>
    <scope>NUCLEOTIDE SEQUENCE [LARGE SCALE GENOMIC DNA]</scope>
</reference>
<dbReference type="PANTHER" id="PTHR30478">
    <property type="entry name" value="DNA POLYMERASE III SUBUNIT BETA"/>
    <property type="match status" value="1"/>
</dbReference>
<dbReference type="SUPFAM" id="SSF50249">
    <property type="entry name" value="Nucleic acid-binding proteins"/>
    <property type="match status" value="1"/>
</dbReference>
<gene>
    <name evidence="12" type="ORF">A2W71_02015</name>
</gene>
<evidence type="ECO:0000256" key="8">
    <source>
        <dbReference type="ARBA" id="ARBA00023125"/>
    </source>
</evidence>
<dbReference type="InterPro" id="IPR022634">
    <property type="entry name" value="DNA_polIII_beta_N"/>
</dbReference>